<evidence type="ECO:0000313" key="2">
    <source>
        <dbReference type="Proteomes" id="UP000030428"/>
    </source>
</evidence>
<name>A0A4E0QS13_9GAMM</name>
<dbReference type="AlphaFoldDB" id="A0A4E0QS13"/>
<dbReference type="Proteomes" id="UP000030428">
    <property type="component" value="Unassembled WGS sequence"/>
</dbReference>
<sequence length="61" mass="7204">MSEKNQVLIADSRTMRENKKHLTYAILALKEKMDEPKINLGLLKIKKCYMGLMIQGDREWH</sequence>
<organism evidence="1 2">
    <name type="scientific">Candidatus Thiomargarita nelsonii</name>
    <dbReference type="NCBI Taxonomy" id="1003181"/>
    <lineage>
        <taxon>Bacteria</taxon>
        <taxon>Pseudomonadati</taxon>
        <taxon>Pseudomonadota</taxon>
        <taxon>Gammaproteobacteria</taxon>
        <taxon>Thiotrichales</taxon>
        <taxon>Thiotrichaceae</taxon>
        <taxon>Thiomargarita</taxon>
    </lineage>
</organism>
<accession>A0A4E0QS13</accession>
<comment type="caution">
    <text evidence="1">The sequence shown here is derived from an EMBL/GenBank/DDBJ whole genome shotgun (WGS) entry which is preliminary data.</text>
</comment>
<evidence type="ECO:0000313" key="1">
    <source>
        <dbReference type="EMBL" id="TGO03487.1"/>
    </source>
</evidence>
<gene>
    <name evidence="1" type="ORF">PN36_05395</name>
</gene>
<protein>
    <submittedName>
        <fullName evidence="1">Uncharacterized protein</fullName>
    </submittedName>
</protein>
<proteinExistence type="predicted"/>
<dbReference type="EMBL" id="JSZA02000015">
    <property type="protein sequence ID" value="TGO03487.1"/>
    <property type="molecule type" value="Genomic_DNA"/>
</dbReference>
<keyword evidence="2" id="KW-1185">Reference proteome</keyword>
<reference evidence="1 2" key="1">
    <citation type="journal article" date="2016" name="Front. Microbiol.">
        <title>Single-Cell (Meta-)Genomics of a Dimorphic Candidatus Thiomargarita nelsonii Reveals Genomic Plasticity.</title>
        <authorList>
            <person name="Flood B.E."/>
            <person name="Fliss P."/>
            <person name="Jones D.S."/>
            <person name="Dick G.J."/>
            <person name="Jain S."/>
            <person name="Kaster A.K."/>
            <person name="Winkel M."/>
            <person name="Mussmann M."/>
            <person name="Bailey J."/>
        </authorList>
    </citation>
    <scope>NUCLEOTIDE SEQUENCE [LARGE SCALE GENOMIC DNA]</scope>
    <source>
        <strain evidence="1">Hydrate Ridge</strain>
    </source>
</reference>